<proteinExistence type="predicted"/>
<gene>
    <name evidence="1" type="primary">bem46_3</name>
    <name evidence="1" type="ORF">DSO57_1022207</name>
</gene>
<name>A0ACC2T311_9FUNG</name>
<dbReference type="Proteomes" id="UP001165960">
    <property type="component" value="Unassembled WGS sequence"/>
</dbReference>
<evidence type="ECO:0000313" key="2">
    <source>
        <dbReference type="Proteomes" id="UP001165960"/>
    </source>
</evidence>
<accession>A0ACC2T311</accession>
<dbReference type="EMBL" id="QTSX02003661">
    <property type="protein sequence ID" value="KAJ9069069.1"/>
    <property type="molecule type" value="Genomic_DNA"/>
</dbReference>
<evidence type="ECO:0000313" key="1">
    <source>
        <dbReference type="EMBL" id="KAJ9069069.1"/>
    </source>
</evidence>
<reference evidence="1" key="1">
    <citation type="submission" date="2022-04" db="EMBL/GenBank/DDBJ databases">
        <title>Genome of the entomopathogenic fungus Entomophthora muscae.</title>
        <authorList>
            <person name="Elya C."/>
            <person name="Lovett B.R."/>
            <person name="Lee E."/>
            <person name="Macias A.M."/>
            <person name="Hajek A.E."/>
            <person name="De Bivort B.L."/>
            <person name="Kasson M.T."/>
            <person name="De Fine Licht H.H."/>
            <person name="Stajich J.E."/>
        </authorList>
    </citation>
    <scope>NUCLEOTIDE SEQUENCE</scope>
    <source>
        <strain evidence="1">Berkeley</strain>
    </source>
</reference>
<organism evidence="1 2">
    <name type="scientific">Entomophthora muscae</name>
    <dbReference type="NCBI Taxonomy" id="34485"/>
    <lineage>
        <taxon>Eukaryota</taxon>
        <taxon>Fungi</taxon>
        <taxon>Fungi incertae sedis</taxon>
        <taxon>Zoopagomycota</taxon>
        <taxon>Entomophthoromycotina</taxon>
        <taxon>Entomophthoromycetes</taxon>
        <taxon>Entomophthorales</taxon>
        <taxon>Entomophthoraceae</taxon>
        <taxon>Entomophthora</taxon>
    </lineage>
</organism>
<sequence>MLDWTFGLSAFVATSVGLVYRGQSFLVYMPDYPPGSRTNIASPSRYGLDRYAEVELKCRDETIIVAYLICQPKISTSTDLTSITLEEDVDYENSLTILYFHANAGNIGHRLPIAANLYRQNKCNVLMVSYRGYGKSQGIPDESGIRQDSQAALDFILAHPQLSKGKIMIFGQSLGGAVAIDLASRNPLSIHGLILENTFLSIPKLVASLIPLGQCISGFCHQRWNSESRIHLLGHLPILFLYGTADELIHQSHMEGLFQASCPTASAAKSFVAFPGGTHNDTCTHPTYYSVVRDFLVKHRFIQ</sequence>
<protein>
    <submittedName>
        <fullName evidence="1">Bem46 protein, variant, variant 2</fullName>
    </submittedName>
</protein>
<keyword evidence="2" id="KW-1185">Reference proteome</keyword>
<comment type="caution">
    <text evidence="1">The sequence shown here is derived from an EMBL/GenBank/DDBJ whole genome shotgun (WGS) entry which is preliminary data.</text>
</comment>